<dbReference type="Proteomes" id="UP000800094">
    <property type="component" value="Unassembled WGS sequence"/>
</dbReference>
<gene>
    <name evidence="1" type="ORF">BU26DRAFT_311008</name>
</gene>
<accession>A0A6A6IF29</accession>
<protein>
    <submittedName>
        <fullName evidence="1">Uncharacterized protein</fullName>
    </submittedName>
</protein>
<keyword evidence="2" id="KW-1185">Reference proteome</keyword>
<dbReference type="AlphaFoldDB" id="A0A6A6IF29"/>
<name>A0A6A6IF29_9PLEO</name>
<proteinExistence type="predicted"/>
<organism evidence="1 2">
    <name type="scientific">Trematosphaeria pertusa</name>
    <dbReference type="NCBI Taxonomy" id="390896"/>
    <lineage>
        <taxon>Eukaryota</taxon>
        <taxon>Fungi</taxon>
        <taxon>Dikarya</taxon>
        <taxon>Ascomycota</taxon>
        <taxon>Pezizomycotina</taxon>
        <taxon>Dothideomycetes</taxon>
        <taxon>Pleosporomycetidae</taxon>
        <taxon>Pleosporales</taxon>
        <taxon>Massarineae</taxon>
        <taxon>Trematosphaeriaceae</taxon>
        <taxon>Trematosphaeria</taxon>
    </lineage>
</organism>
<reference evidence="1" key="1">
    <citation type="journal article" date="2020" name="Stud. Mycol.">
        <title>101 Dothideomycetes genomes: a test case for predicting lifestyles and emergence of pathogens.</title>
        <authorList>
            <person name="Haridas S."/>
            <person name="Albert R."/>
            <person name="Binder M."/>
            <person name="Bloem J."/>
            <person name="Labutti K."/>
            <person name="Salamov A."/>
            <person name="Andreopoulos B."/>
            <person name="Baker S."/>
            <person name="Barry K."/>
            <person name="Bills G."/>
            <person name="Bluhm B."/>
            <person name="Cannon C."/>
            <person name="Castanera R."/>
            <person name="Culley D."/>
            <person name="Daum C."/>
            <person name="Ezra D."/>
            <person name="Gonzalez J."/>
            <person name="Henrissat B."/>
            <person name="Kuo A."/>
            <person name="Liang C."/>
            <person name="Lipzen A."/>
            <person name="Lutzoni F."/>
            <person name="Magnuson J."/>
            <person name="Mondo S."/>
            <person name="Nolan M."/>
            <person name="Ohm R."/>
            <person name="Pangilinan J."/>
            <person name="Park H.-J."/>
            <person name="Ramirez L."/>
            <person name="Alfaro M."/>
            <person name="Sun H."/>
            <person name="Tritt A."/>
            <person name="Yoshinaga Y."/>
            <person name="Zwiers L.-H."/>
            <person name="Turgeon B."/>
            <person name="Goodwin S."/>
            <person name="Spatafora J."/>
            <person name="Crous P."/>
            <person name="Grigoriev I."/>
        </authorList>
    </citation>
    <scope>NUCLEOTIDE SEQUENCE</scope>
    <source>
        <strain evidence="1">CBS 122368</strain>
    </source>
</reference>
<dbReference type="GeneID" id="54575245"/>
<evidence type="ECO:0000313" key="1">
    <source>
        <dbReference type="EMBL" id="KAF2249041.1"/>
    </source>
</evidence>
<sequence length="171" mass="19445">MQLLLARHLRLQPEQVPPLRVAYLIAGEEKRWAILSSIGVVGAAPSRDTTRLCGSHALAVAATIFSPRHLSPVRTSRFRSPTMPVLKRVFRQRSTHSFYAWYQRLASGSYLHVQATFAASSQPQLLYCSSRCRLGVRQPRKRHSYFPYPQSHDIFLAPAGDRRSLVFDHSF</sequence>
<dbReference type="RefSeq" id="XP_033684045.1">
    <property type="nucleotide sequence ID" value="XM_033821915.1"/>
</dbReference>
<dbReference type="EMBL" id="ML987195">
    <property type="protein sequence ID" value="KAF2249041.1"/>
    <property type="molecule type" value="Genomic_DNA"/>
</dbReference>
<evidence type="ECO:0000313" key="2">
    <source>
        <dbReference type="Proteomes" id="UP000800094"/>
    </source>
</evidence>